<organism evidence="1">
    <name type="scientific">Salmonella enterica</name>
    <name type="common">Salmonella choleraesuis</name>
    <dbReference type="NCBI Taxonomy" id="28901"/>
    <lineage>
        <taxon>Bacteria</taxon>
        <taxon>Pseudomonadati</taxon>
        <taxon>Pseudomonadota</taxon>
        <taxon>Gammaproteobacteria</taxon>
        <taxon>Enterobacterales</taxon>
        <taxon>Enterobacteriaceae</taxon>
        <taxon>Salmonella</taxon>
    </lineage>
</organism>
<dbReference type="AlphaFoldDB" id="A0A759K912"/>
<comment type="caution">
    <text evidence="1">The sequence shown here is derived from an EMBL/GenBank/DDBJ whole genome shotgun (WGS) entry which is preliminary data.</text>
</comment>
<accession>A0A759K912</accession>
<gene>
    <name evidence="1" type="ORF">G8W59_002868</name>
</gene>
<reference evidence="1" key="1">
    <citation type="journal article" date="2018" name="Genome Biol.">
        <title>SKESA: strategic k-mer extension for scrupulous assemblies.</title>
        <authorList>
            <person name="Souvorov A."/>
            <person name="Agarwala R."/>
            <person name="Lipman D.J."/>
        </authorList>
    </citation>
    <scope>NUCLEOTIDE SEQUENCE</scope>
    <source>
        <strain evidence="1">MA.CK_94/00000542</strain>
    </source>
</reference>
<dbReference type="EMBL" id="DAAXOJ010000003">
    <property type="protein sequence ID" value="HAG1890867.1"/>
    <property type="molecule type" value="Genomic_DNA"/>
</dbReference>
<name>A0A759K912_SALER</name>
<proteinExistence type="predicted"/>
<evidence type="ECO:0000313" key="1">
    <source>
        <dbReference type="EMBL" id="HAG1890867.1"/>
    </source>
</evidence>
<protein>
    <submittedName>
        <fullName evidence="1">Uncharacterized protein</fullName>
    </submittedName>
</protein>
<reference evidence="1" key="2">
    <citation type="submission" date="2020-02" db="EMBL/GenBank/DDBJ databases">
        <authorList>
            <consortium name="NCBI Pathogen Detection Project"/>
        </authorList>
    </citation>
    <scope>NUCLEOTIDE SEQUENCE</scope>
    <source>
        <strain evidence="1">MA.CK_94/00000542</strain>
    </source>
</reference>
<sequence>MQNKGIAGTWKVVEQHKNILNALDSHGMKTQYSDKYNFKKNHIDKVERVSKPDDDRMSIELSIQKRKTIIRLITEQTLPDYTFKRLSKLKLIHDFHEEKYAL</sequence>